<organism evidence="1 2">
    <name type="scientific">Sphingobium indicum BiD32</name>
    <dbReference type="NCBI Taxonomy" id="1301087"/>
    <lineage>
        <taxon>Bacteria</taxon>
        <taxon>Pseudomonadati</taxon>
        <taxon>Pseudomonadota</taxon>
        <taxon>Alphaproteobacteria</taxon>
        <taxon>Sphingomonadales</taxon>
        <taxon>Sphingomonadaceae</taxon>
        <taxon>Sphingobium</taxon>
    </lineage>
</organism>
<dbReference type="Proteomes" id="UP000013201">
    <property type="component" value="Unassembled WGS sequence"/>
</dbReference>
<sequence length="46" mass="5230">MMRFMGMILSPLCPHPIGCRAWAGLYQWPMGRAIALPDIQRQQESA</sequence>
<accession>N1MR70</accession>
<comment type="caution">
    <text evidence="1">The sequence shown here is derived from an EMBL/GenBank/DDBJ whole genome shotgun (WGS) entry which is preliminary data.</text>
</comment>
<gene>
    <name evidence="1" type="ORF">EBBID32_35800</name>
</gene>
<dbReference type="AlphaFoldDB" id="N1MR70"/>
<evidence type="ECO:0000313" key="2">
    <source>
        <dbReference type="Proteomes" id="UP000013201"/>
    </source>
</evidence>
<name>N1MR70_9SPHN</name>
<reference evidence="2" key="2">
    <citation type="submission" date="2013-04" db="EMBL/GenBank/DDBJ databases">
        <title>Bisphenol A degrading Sphingobium sp. strain BiD32.</title>
        <authorList>
            <person name="Nielsen J.L."/>
            <person name="Zhou N.A."/>
            <person name="Kjeldal H."/>
        </authorList>
    </citation>
    <scope>NUCLEOTIDE SEQUENCE [LARGE SCALE GENOMIC DNA]</scope>
    <source>
        <strain evidence="2">BiD32</strain>
    </source>
</reference>
<reference evidence="1 2" key="1">
    <citation type="submission" date="2013-03" db="EMBL/GenBank/DDBJ databases">
        <authorList>
            <person name="Le V."/>
        </authorList>
    </citation>
    <scope>NUCLEOTIDE SEQUENCE [LARGE SCALE GENOMIC DNA]</scope>
    <source>
        <strain evidence="1 2">BiD32</strain>
    </source>
</reference>
<keyword evidence="2" id="KW-1185">Reference proteome</keyword>
<protein>
    <submittedName>
        <fullName evidence="1">Uncharacterized protein</fullName>
    </submittedName>
</protein>
<dbReference type="EMBL" id="CAVK010000181">
    <property type="protein sequence ID" value="CCW19214.1"/>
    <property type="molecule type" value="Genomic_DNA"/>
</dbReference>
<evidence type="ECO:0000313" key="1">
    <source>
        <dbReference type="EMBL" id="CCW19214.1"/>
    </source>
</evidence>
<proteinExistence type="predicted"/>